<reference evidence="2" key="1">
    <citation type="journal article" date="2019" name="Int. J. Syst. Evol. Microbiol.">
        <title>The Global Catalogue of Microorganisms (GCM) 10K type strain sequencing project: providing services to taxonomists for standard genome sequencing and annotation.</title>
        <authorList>
            <consortium name="The Broad Institute Genomics Platform"/>
            <consortium name="The Broad Institute Genome Sequencing Center for Infectious Disease"/>
            <person name="Wu L."/>
            <person name="Ma J."/>
        </authorList>
    </citation>
    <scope>NUCLEOTIDE SEQUENCE [LARGE SCALE GENOMIC DNA]</scope>
    <source>
        <strain evidence="2">JCM 18283</strain>
    </source>
</reference>
<comment type="caution">
    <text evidence="1">The sequence shown here is derived from an EMBL/GenBank/DDBJ whole genome shotgun (WGS) entry which is preliminary data.</text>
</comment>
<dbReference type="Proteomes" id="UP001501436">
    <property type="component" value="Unassembled WGS sequence"/>
</dbReference>
<proteinExistence type="predicted"/>
<evidence type="ECO:0000313" key="1">
    <source>
        <dbReference type="EMBL" id="GAA4907015.1"/>
    </source>
</evidence>
<sequence length="57" mass="6744">MEAVKIIKFYGCYFIADLPADYYLMIDTQNDKVRLIDSDCYGIIEILDELKYDIKKI</sequence>
<keyword evidence="2" id="KW-1185">Reference proteome</keyword>
<gene>
    <name evidence="1" type="ORF">GCM10023313_07200</name>
</gene>
<protein>
    <submittedName>
        <fullName evidence="1">Uncharacterized protein</fullName>
    </submittedName>
</protein>
<accession>A0ABP9FSQ5</accession>
<dbReference type="EMBL" id="BAABJI010000001">
    <property type="protein sequence ID" value="GAA4907015.1"/>
    <property type="molecule type" value="Genomic_DNA"/>
</dbReference>
<organism evidence="1 2">
    <name type="scientific">Mucilaginibacter defluvii</name>
    <dbReference type="NCBI Taxonomy" id="1196019"/>
    <lineage>
        <taxon>Bacteria</taxon>
        <taxon>Pseudomonadati</taxon>
        <taxon>Bacteroidota</taxon>
        <taxon>Sphingobacteriia</taxon>
        <taxon>Sphingobacteriales</taxon>
        <taxon>Sphingobacteriaceae</taxon>
        <taxon>Mucilaginibacter</taxon>
    </lineage>
</organism>
<evidence type="ECO:0000313" key="2">
    <source>
        <dbReference type="Proteomes" id="UP001501436"/>
    </source>
</evidence>
<name>A0ABP9FSQ5_9SPHI</name>